<reference evidence="3" key="1">
    <citation type="submission" date="2018-05" db="EMBL/GenBank/DDBJ databases">
        <title>Draft genome of Mucuna pruriens seed.</title>
        <authorList>
            <person name="Nnadi N.E."/>
            <person name="Vos R."/>
            <person name="Hasami M.H."/>
            <person name="Devisetty U.K."/>
            <person name="Aguiy J.C."/>
        </authorList>
    </citation>
    <scope>NUCLEOTIDE SEQUENCE [LARGE SCALE GENOMIC DNA]</scope>
    <source>
        <strain evidence="3">JCA_2017</strain>
    </source>
</reference>
<feature type="non-terminal residue" evidence="3">
    <location>
        <position position="1"/>
    </location>
</feature>
<keyword evidence="4" id="KW-1185">Reference proteome</keyword>
<dbReference type="OrthoDB" id="1937290at2759"/>
<dbReference type="AlphaFoldDB" id="A0A371GQ29"/>
<name>A0A371GQ29_MUCPR</name>
<evidence type="ECO:0000259" key="2">
    <source>
        <dbReference type="Pfam" id="PF04937"/>
    </source>
</evidence>
<gene>
    <name evidence="3" type="ORF">CR513_25187</name>
</gene>
<keyword evidence="1" id="KW-1133">Transmembrane helix</keyword>
<evidence type="ECO:0000256" key="1">
    <source>
        <dbReference type="SAM" id="Phobius"/>
    </source>
</evidence>
<accession>A0A371GQ29</accession>
<evidence type="ECO:0000313" key="4">
    <source>
        <dbReference type="Proteomes" id="UP000257109"/>
    </source>
</evidence>
<dbReference type="Pfam" id="PF04937">
    <property type="entry name" value="DUF659"/>
    <property type="match status" value="1"/>
</dbReference>
<proteinExistence type="predicted"/>
<dbReference type="Proteomes" id="UP000257109">
    <property type="component" value="Unassembled WGS sequence"/>
</dbReference>
<dbReference type="EMBL" id="QJKJ01004816">
    <property type="protein sequence ID" value="RDX92649.1"/>
    <property type="molecule type" value="Genomic_DNA"/>
</dbReference>
<feature type="transmembrane region" description="Helical" evidence="1">
    <location>
        <begin position="6"/>
        <end position="24"/>
    </location>
</feature>
<organism evidence="3 4">
    <name type="scientific">Mucuna pruriens</name>
    <name type="common">Velvet bean</name>
    <name type="synonym">Dolichos pruriens</name>
    <dbReference type="NCBI Taxonomy" id="157652"/>
    <lineage>
        <taxon>Eukaryota</taxon>
        <taxon>Viridiplantae</taxon>
        <taxon>Streptophyta</taxon>
        <taxon>Embryophyta</taxon>
        <taxon>Tracheophyta</taxon>
        <taxon>Spermatophyta</taxon>
        <taxon>Magnoliopsida</taxon>
        <taxon>eudicotyledons</taxon>
        <taxon>Gunneridae</taxon>
        <taxon>Pentapetalae</taxon>
        <taxon>rosids</taxon>
        <taxon>fabids</taxon>
        <taxon>Fabales</taxon>
        <taxon>Fabaceae</taxon>
        <taxon>Papilionoideae</taxon>
        <taxon>50 kb inversion clade</taxon>
        <taxon>NPAAA clade</taxon>
        <taxon>indigoferoid/millettioid clade</taxon>
        <taxon>Phaseoleae</taxon>
        <taxon>Mucuna</taxon>
    </lineage>
</organism>
<dbReference type="InterPro" id="IPR007021">
    <property type="entry name" value="DUF659"/>
</dbReference>
<keyword evidence="1" id="KW-0812">Transmembrane</keyword>
<comment type="caution">
    <text evidence="3">The sequence shown here is derived from an EMBL/GenBank/DDBJ whole genome shotgun (WGS) entry which is preliminary data.</text>
</comment>
<keyword evidence="1" id="KW-0472">Membrane</keyword>
<evidence type="ECO:0000313" key="3">
    <source>
        <dbReference type="EMBL" id="RDX92649.1"/>
    </source>
</evidence>
<sequence length="107" mass="12623">MHHFSLKNASFLIVVMFYSSRLFFNLAKISFLHKFLFIQSFEDNSYHKINTCREAKGVSIVSDSWTDIQRISLINFMLTSERDPIFFKAIDASNEIINKHYMTNKMT</sequence>
<protein>
    <recommendedName>
        <fullName evidence="2">DUF659 domain-containing protein</fullName>
    </recommendedName>
</protein>
<feature type="domain" description="DUF659" evidence="2">
    <location>
        <begin position="44"/>
        <end position="105"/>
    </location>
</feature>